<protein>
    <submittedName>
        <fullName evidence="2">SusD/RagB family nutrient-binding outer membrane lipoprotein</fullName>
    </submittedName>
</protein>
<evidence type="ECO:0000256" key="1">
    <source>
        <dbReference type="SAM" id="SignalP"/>
    </source>
</evidence>
<evidence type="ECO:0000313" key="2">
    <source>
        <dbReference type="EMBL" id="GAA4441386.1"/>
    </source>
</evidence>
<sequence>MKKKFLYISIAAFLGLSSSCTNDFEKVNVNPNVVTDVDVRLLFTSSLVPIQTSRGGEYWNEGFTHFLSACQLVTGQSYAVATTAVNGRYRLFYTSVLPNLVEMRRLIALKPDKEKFEQINAITYIPQVMMALKVSDMNGSMPYTEANKGRDEGLYNPKFDNQEFLYTLWLKELSDAIVTLEKNASNQVNFGNNDVFFAGDVTKWIKLANSLKLRIAARIQNQDAAKAAKIFEEVMSDAVGPFSSNADQLIHKNPAYYPFGVDGYNIDIYSRHFAVGSAVEFLKSSSDPRLGIYYDKNSLTGSFQDTLTKYNKVLPSWIKMNDANIMYQGGPADFQSNPPVSTYFVNPFNAGGSNRYQLISTVNRKFFAPTVDQGSGTVVDVLFSYAEVCFQVAEFIQKGYGAKINTKGTAADWYNKGVRASSQSMNDIAIAANSTSYANIDARIDAHLANPKVKFDGANDLEKIYIQALLNLYRDPNEAFTLARRTGYPKFNSTLLAREVIADDLLPRRWWTLDPGEVNRANWTAAMTEQGFTPNDFSIEKLAKERIWFDKKSPDYGKGGN</sequence>
<feature type="signal peptide" evidence="1">
    <location>
        <begin position="1"/>
        <end position="23"/>
    </location>
</feature>
<keyword evidence="3" id="KW-1185">Reference proteome</keyword>
<dbReference type="Gene3D" id="1.25.40.390">
    <property type="match status" value="1"/>
</dbReference>
<comment type="caution">
    <text evidence="2">The sequence shown here is derived from an EMBL/GenBank/DDBJ whole genome shotgun (WGS) entry which is preliminary data.</text>
</comment>
<evidence type="ECO:0000313" key="3">
    <source>
        <dbReference type="Proteomes" id="UP001501508"/>
    </source>
</evidence>
<dbReference type="Proteomes" id="UP001501508">
    <property type="component" value="Unassembled WGS sequence"/>
</dbReference>
<dbReference type="PROSITE" id="PS51257">
    <property type="entry name" value="PROKAR_LIPOPROTEIN"/>
    <property type="match status" value="1"/>
</dbReference>
<name>A0ABP8M2M8_9BACT</name>
<dbReference type="RefSeq" id="WP_345029904.1">
    <property type="nucleotide sequence ID" value="NZ_BAABEY010000025.1"/>
</dbReference>
<dbReference type="SUPFAM" id="SSF48452">
    <property type="entry name" value="TPR-like"/>
    <property type="match status" value="1"/>
</dbReference>
<proteinExistence type="predicted"/>
<dbReference type="EMBL" id="BAABEY010000025">
    <property type="protein sequence ID" value="GAA4441386.1"/>
    <property type="molecule type" value="Genomic_DNA"/>
</dbReference>
<feature type="chain" id="PRO_5047162257" evidence="1">
    <location>
        <begin position="24"/>
        <end position="561"/>
    </location>
</feature>
<reference evidence="3" key="1">
    <citation type="journal article" date="2019" name="Int. J. Syst. Evol. Microbiol.">
        <title>The Global Catalogue of Microorganisms (GCM) 10K type strain sequencing project: providing services to taxonomists for standard genome sequencing and annotation.</title>
        <authorList>
            <consortium name="The Broad Institute Genomics Platform"/>
            <consortium name="The Broad Institute Genome Sequencing Center for Infectious Disease"/>
            <person name="Wu L."/>
            <person name="Ma J."/>
        </authorList>
    </citation>
    <scope>NUCLEOTIDE SEQUENCE [LARGE SCALE GENOMIC DNA]</scope>
    <source>
        <strain evidence="3">JCM 31920</strain>
    </source>
</reference>
<accession>A0ABP8M2M8</accession>
<keyword evidence="1" id="KW-0732">Signal</keyword>
<dbReference type="InterPro" id="IPR041662">
    <property type="entry name" value="SusD-like_2"/>
</dbReference>
<keyword evidence="2" id="KW-0449">Lipoprotein</keyword>
<dbReference type="InterPro" id="IPR011990">
    <property type="entry name" value="TPR-like_helical_dom_sf"/>
</dbReference>
<organism evidence="2 3">
    <name type="scientific">Ravibacter arvi</name>
    <dbReference type="NCBI Taxonomy" id="2051041"/>
    <lineage>
        <taxon>Bacteria</taxon>
        <taxon>Pseudomonadati</taxon>
        <taxon>Bacteroidota</taxon>
        <taxon>Cytophagia</taxon>
        <taxon>Cytophagales</taxon>
        <taxon>Spirosomataceae</taxon>
        <taxon>Ravibacter</taxon>
    </lineage>
</organism>
<dbReference type="Pfam" id="PF12771">
    <property type="entry name" value="SusD-like_2"/>
    <property type="match status" value="1"/>
</dbReference>
<gene>
    <name evidence="2" type="ORF">GCM10023091_26580</name>
</gene>